<evidence type="ECO:0000313" key="1">
    <source>
        <dbReference type="EMBL" id="MFC4011130.1"/>
    </source>
</evidence>
<gene>
    <name evidence="1" type="ORF">ACFOY2_28155</name>
</gene>
<evidence type="ECO:0000313" key="2">
    <source>
        <dbReference type="Proteomes" id="UP001595851"/>
    </source>
</evidence>
<comment type="caution">
    <text evidence="1">The sequence shown here is derived from an EMBL/GenBank/DDBJ whole genome shotgun (WGS) entry which is preliminary data.</text>
</comment>
<proteinExistence type="predicted"/>
<reference evidence="2" key="1">
    <citation type="journal article" date="2019" name="Int. J. Syst. Evol. Microbiol.">
        <title>The Global Catalogue of Microorganisms (GCM) 10K type strain sequencing project: providing services to taxonomists for standard genome sequencing and annotation.</title>
        <authorList>
            <consortium name="The Broad Institute Genomics Platform"/>
            <consortium name="The Broad Institute Genome Sequencing Center for Infectious Disease"/>
            <person name="Wu L."/>
            <person name="Ma J."/>
        </authorList>
    </citation>
    <scope>NUCLEOTIDE SEQUENCE [LARGE SCALE GENOMIC DNA]</scope>
    <source>
        <strain evidence="2">TBRC 1276</strain>
    </source>
</reference>
<accession>A0ABV8GDR0</accession>
<organism evidence="1 2">
    <name type="scientific">Nonomuraea purpurea</name>
    <dbReference type="NCBI Taxonomy" id="1849276"/>
    <lineage>
        <taxon>Bacteria</taxon>
        <taxon>Bacillati</taxon>
        <taxon>Actinomycetota</taxon>
        <taxon>Actinomycetes</taxon>
        <taxon>Streptosporangiales</taxon>
        <taxon>Streptosporangiaceae</taxon>
        <taxon>Nonomuraea</taxon>
    </lineage>
</organism>
<dbReference type="Pfam" id="PF14025">
    <property type="entry name" value="DUF4241"/>
    <property type="match status" value="1"/>
</dbReference>
<dbReference type="InterPro" id="IPR025335">
    <property type="entry name" value="DUF4241"/>
</dbReference>
<sequence>MTTENVSTADVTYCEGWDPQIRAAVAPIPEPEARSRDASGEQYAVLLSVQGRPKALFQVDWGHGHLGLFLFDECERRDRELEYRQLEPGRLHLMRYQEWRHTSDTDAEFPERGWCFTMTIDPDGRARQVLSDVGGSRHTGASVPVEHRSVAKAEFGEWTAYVDARMLGLSGPITLVPAQRPVEGPASGTMPAWSAPLPLRPRHLEALFTPGSRLASDEGRVALITEPSHAGWLHLPTGSVIAADPYFLGDSGPFTVTVAPGDYAVLIASMRWEGTDLEGETPAAMVRILDKQTVSWELALLPGQDVRLLGAGEFFGFGVDAGMGCFLDASGRDEFARLIEEWEEESDQEVDLLSSEVRAPETGTNLIAYHSGLGDGSYPVWIGRDADGEVTSFVADMLILHDADALPPTAPSTAVRLPLFTPVTDDRREAPFTSPSATAEFMAAQISHVADGWAEHRRSFTDSHVLRDR</sequence>
<name>A0ABV8GDR0_9ACTN</name>
<protein>
    <submittedName>
        <fullName evidence="1">DUF4241 domain-containing protein</fullName>
    </submittedName>
</protein>
<dbReference type="RefSeq" id="WP_379531089.1">
    <property type="nucleotide sequence ID" value="NZ_JBHSBI010000015.1"/>
</dbReference>
<dbReference type="EMBL" id="JBHSBI010000015">
    <property type="protein sequence ID" value="MFC4011130.1"/>
    <property type="molecule type" value="Genomic_DNA"/>
</dbReference>
<keyword evidence="2" id="KW-1185">Reference proteome</keyword>
<dbReference type="Proteomes" id="UP001595851">
    <property type="component" value="Unassembled WGS sequence"/>
</dbReference>